<comment type="caution">
    <text evidence="2">The sequence shown here is derived from an EMBL/GenBank/DDBJ whole genome shotgun (WGS) entry which is preliminary data.</text>
</comment>
<sequence>MQFTTLMAVLATCSVVLTSPLSQQISAAAAVESAEAVESRWGGWAW</sequence>
<dbReference type="VEuPathDB" id="FungiDB:PSTT_12386"/>
<organism evidence="2 3">
    <name type="scientific">Puccinia striiformis</name>
    <dbReference type="NCBI Taxonomy" id="27350"/>
    <lineage>
        <taxon>Eukaryota</taxon>
        <taxon>Fungi</taxon>
        <taxon>Dikarya</taxon>
        <taxon>Basidiomycota</taxon>
        <taxon>Pucciniomycotina</taxon>
        <taxon>Pucciniomycetes</taxon>
        <taxon>Pucciniales</taxon>
        <taxon>Pucciniaceae</taxon>
        <taxon>Puccinia</taxon>
    </lineage>
</organism>
<evidence type="ECO:0000313" key="2">
    <source>
        <dbReference type="EMBL" id="POW01606.1"/>
    </source>
</evidence>
<dbReference type="EMBL" id="PKSL01000156">
    <property type="protein sequence ID" value="POW01606.1"/>
    <property type="molecule type" value="Genomic_DNA"/>
</dbReference>
<protein>
    <submittedName>
        <fullName evidence="2">Uncharacterized protein</fullName>
    </submittedName>
</protein>
<gene>
    <name evidence="2" type="ORF">PSTT_12386</name>
</gene>
<keyword evidence="1" id="KW-0732">Signal</keyword>
<keyword evidence="3" id="KW-1185">Reference proteome</keyword>
<evidence type="ECO:0000256" key="1">
    <source>
        <dbReference type="SAM" id="SignalP"/>
    </source>
</evidence>
<feature type="chain" id="PRO_5015641564" evidence="1">
    <location>
        <begin position="19"/>
        <end position="46"/>
    </location>
</feature>
<name>A0A2S4UWF7_9BASI</name>
<proteinExistence type="predicted"/>
<dbReference type="AlphaFoldDB" id="A0A2S4UWF7"/>
<dbReference type="Proteomes" id="UP000239156">
    <property type="component" value="Unassembled WGS sequence"/>
</dbReference>
<evidence type="ECO:0000313" key="3">
    <source>
        <dbReference type="Proteomes" id="UP000239156"/>
    </source>
</evidence>
<accession>A0A2S4UWF7</accession>
<feature type="signal peptide" evidence="1">
    <location>
        <begin position="1"/>
        <end position="18"/>
    </location>
</feature>
<reference evidence="2" key="1">
    <citation type="submission" date="2017-12" db="EMBL/GenBank/DDBJ databases">
        <title>Gene loss provides genomic basis for host adaptation in cereal stripe rust fungi.</title>
        <authorList>
            <person name="Xia C."/>
        </authorList>
    </citation>
    <scope>NUCLEOTIDE SEQUENCE [LARGE SCALE GENOMIC DNA]</scope>
    <source>
        <strain evidence="2">93-210</strain>
    </source>
</reference>